<evidence type="ECO:0000313" key="2">
    <source>
        <dbReference type="Proteomes" id="UP000054703"/>
    </source>
</evidence>
<dbReference type="EMBL" id="LNYU01000023">
    <property type="protein sequence ID" value="KTD64252.1"/>
    <property type="molecule type" value="Genomic_DNA"/>
</dbReference>
<sequence length="526" mass="54514">MRLPHVIPQWSFGVSIFCFITMAQAGKPLWTFTPDKNFPPKISVSTTGTATVLYTVANNSSKPHNLVLKPQVGISQNTPCTLGPKGSGNATCQLTLTIHGSELPASGIAGGPALCQENPDGSPNFNQCYQPNQADVLTVTVAQAGPLLSTSTTNLALSVTGLTLNSLLSGQPRVITITNTGNSSASGLSFINANSWPLNTKATSDCNGDLEPGSSCTITVIPGPTATSGANSTPCTTGIEPIPSVVSVTSTNANTVSTSVVVLGYACIYQSGFIYAMIETADTSKSIGGNVVSLNDQAPPNLGGSPQPGSLIWSSNGQGSASVNVSYDLIPGIDETSTPGSPSPSYSDFSTYFSSNYIPSTPLPPSVFNACLGESDGKCNTQNILTYYNTYITNYSAIGSPPFTVSSGPTPLIYYAAGLCAKSIDGYSDWYLPALCEMGLCAPGEQNMESSLLPVLFGSPVAPNPSTSCPLGHSCLAGIYWSSTESNTLDPINKAFFNNFTLGGSIYLSAPKSALLGVRCARELTI</sequence>
<dbReference type="RefSeq" id="WP_058513381.1">
    <property type="nucleotide sequence ID" value="NZ_CAAAIH010000053.1"/>
</dbReference>
<evidence type="ECO:0000313" key="1">
    <source>
        <dbReference type="EMBL" id="KTD64252.1"/>
    </source>
</evidence>
<organism evidence="1 2">
    <name type="scientific">Legionella santicrucis</name>
    <dbReference type="NCBI Taxonomy" id="45074"/>
    <lineage>
        <taxon>Bacteria</taxon>
        <taxon>Pseudomonadati</taxon>
        <taxon>Pseudomonadota</taxon>
        <taxon>Gammaproteobacteria</taxon>
        <taxon>Legionellales</taxon>
        <taxon>Legionellaceae</taxon>
        <taxon>Legionella</taxon>
    </lineage>
</organism>
<reference evidence="1 2" key="1">
    <citation type="submission" date="2015-11" db="EMBL/GenBank/DDBJ databases">
        <title>Genomic analysis of 38 Legionella species identifies large and diverse effector repertoires.</title>
        <authorList>
            <person name="Burstein D."/>
            <person name="Amaro F."/>
            <person name="Zusman T."/>
            <person name="Lifshitz Z."/>
            <person name="Cohen O."/>
            <person name="Gilbert J.A."/>
            <person name="Pupko T."/>
            <person name="Shuman H.A."/>
            <person name="Segal G."/>
        </authorList>
    </citation>
    <scope>NUCLEOTIDE SEQUENCE [LARGE SCALE GENOMIC DNA]</scope>
    <source>
        <strain evidence="1 2">SC-63-C7</strain>
    </source>
</reference>
<keyword evidence="2" id="KW-1185">Reference proteome</keyword>
<evidence type="ECO:0008006" key="3">
    <source>
        <dbReference type="Google" id="ProtNLM"/>
    </source>
</evidence>
<protein>
    <recommendedName>
        <fullName evidence="3">Transmembrane protein (Fibronectin III domain and Gp5 C-terminal repeat)</fullName>
    </recommendedName>
</protein>
<dbReference type="Proteomes" id="UP000054703">
    <property type="component" value="Unassembled WGS sequence"/>
</dbReference>
<dbReference type="AlphaFoldDB" id="A0A0W0Z526"/>
<dbReference type="OrthoDB" id="5651170at2"/>
<comment type="caution">
    <text evidence="1">The sequence shown here is derived from an EMBL/GenBank/DDBJ whole genome shotgun (WGS) entry which is preliminary data.</text>
</comment>
<name>A0A0W0Z526_9GAMM</name>
<proteinExistence type="predicted"/>
<dbReference type="PATRIC" id="fig|45074.5.peg.995"/>
<gene>
    <name evidence="1" type="ORF">Lsan_0947</name>
</gene>
<accession>A0A0W0Z526</accession>